<feature type="transmembrane region" description="Helical" evidence="7">
    <location>
        <begin position="130"/>
        <end position="149"/>
    </location>
</feature>
<keyword evidence="2 7" id="KW-0813">Transport</keyword>
<keyword evidence="4 7" id="KW-0812">Transmembrane</keyword>
<evidence type="ECO:0000256" key="2">
    <source>
        <dbReference type="ARBA" id="ARBA00022448"/>
    </source>
</evidence>
<dbReference type="GO" id="GO:0005886">
    <property type="term" value="C:plasma membrane"/>
    <property type="evidence" value="ECO:0007669"/>
    <property type="project" value="UniProtKB-SubCell"/>
</dbReference>
<dbReference type="EMBL" id="JH660642">
    <property type="protein sequence ID" value="EIM29015.1"/>
    <property type="molecule type" value="Genomic_DNA"/>
</dbReference>
<comment type="subcellular location">
    <subcellularLocation>
        <location evidence="1 7">Cell membrane</location>
        <topology evidence="1 7">Multi-pass membrane protein</topology>
    </subcellularLocation>
</comment>
<feature type="transmembrane region" description="Helical" evidence="7">
    <location>
        <begin position="37"/>
        <end position="60"/>
    </location>
</feature>
<dbReference type="RefSeq" id="WP_009491811.1">
    <property type="nucleotide sequence ID" value="NZ_CP141050.1"/>
</dbReference>
<comment type="similarity">
    <text evidence="7">Belongs to the binding-protein-dependent transport system permease family.</text>
</comment>
<evidence type="ECO:0000256" key="3">
    <source>
        <dbReference type="ARBA" id="ARBA00022475"/>
    </source>
</evidence>
<dbReference type="Gene3D" id="1.10.3720.10">
    <property type="entry name" value="MetI-like"/>
    <property type="match status" value="1"/>
</dbReference>
<dbReference type="GO" id="GO:0055085">
    <property type="term" value="P:transmembrane transport"/>
    <property type="evidence" value="ECO:0007669"/>
    <property type="project" value="InterPro"/>
</dbReference>
<gene>
    <name evidence="9" type="ORF">MicloDRAFT_00026700</name>
</gene>
<dbReference type="InterPro" id="IPR035906">
    <property type="entry name" value="MetI-like_sf"/>
</dbReference>
<feature type="transmembrane region" description="Helical" evidence="7">
    <location>
        <begin position="103"/>
        <end position="124"/>
    </location>
</feature>
<sequence>MSAFQDSSQGQGMPRLALIADRYNPFYLLGHWSDGRFWVVALLAPAVILLALIVLYPLFYGLSLSAHEMRLTRPELGTGFVGPKHFVAMLSDDVFWLAVRNTFLWVGIACVLEVGLGMISALALNRALPGLKVIAVLVLLPWFLPKVVAGNMWALMLDPRLGVLNDILVHLGILAQYKAWFSDPATAFGTAVVIEAWCGFPFFTLLFMAGLKGIPNELYEAASIDGATPTQRFRFVTLPMLRNVMLVAVILRVISLVNSPDLLLILTQGGPGHSTLVLSLYAFETAYRGFDFGYGSALAVVMLVILMLFTFLYVRASSVGRQA</sequence>
<name>I4YYH3_9HYPH</name>
<feature type="transmembrane region" description="Helical" evidence="7">
    <location>
        <begin position="187"/>
        <end position="209"/>
    </location>
</feature>
<dbReference type="PANTHER" id="PTHR43005:SF1">
    <property type="entry name" value="SPERMIDINE_PUTRESCINE TRANSPORT SYSTEM PERMEASE PROTEIN"/>
    <property type="match status" value="1"/>
</dbReference>
<keyword evidence="10" id="KW-1185">Reference proteome</keyword>
<feature type="domain" description="ABC transmembrane type-1" evidence="8">
    <location>
        <begin position="99"/>
        <end position="313"/>
    </location>
</feature>
<feature type="transmembrane region" description="Helical" evidence="7">
    <location>
        <begin position="240"/>
        <end position="257"/>
    </location>
</feature>
<organism evidence="9 10">
    <name type="scientific">Microvirga lotononidis</name>
    <dbReference type="NCBI Taxonomy" id="864069"/>
    <lineage>
        <taxon>Bacteria</taxon>
        <taxon>Pseudomonadati</taxon>
        <taxon>Pseudomonadota</taxon>
        <taxon>Alphaproteobacteria</taxon>
        <taxon>Hyphomicrobiales</taxon>
        <taxon>Methylobacteriaceae</taxon>
        <taxon>Microvirga</taxon>
    </lineage>
</organism>
<dbReference type="STRING" id="864069.MicloDRAFT_00026700"/>
<evidence type="ECO:0000256" key="4">
    <source>
        <dbReference type="ARBA" id="ARBA00022692"/>
    </source>
</evidence>
<keyword evidence="9" id="KW-0762">Sugar transport</keyword>
<feature type="transmembrane region" description="Helical" evidence="7">
    <location>
        <begin position="292"/>
        <end position="314"/>
    </location>
</feature>
<dbReference type="AlphaFoldDB" id="I4YYH3"/>
<dbReference type="eggNOG" id="COG1175">
    <property type="taxonomic scope" value="Bacteria"/>
</dbReference>
<dbReference type="PROSITE" id="PS50928">
    <property type="entry name" value="ABC_TM1"/>
    <property type="match status" value="1"/>
</dbReference>
<proteinExistence type="inferred from homology"/>
<dbReference type="Pfam" id="PF00528">
    <property type="entry name" value="BPD_transp_1"/>
    <property type="match status" value="1"/>
</dbReference>
<accession>I4YYH3</accession>
<dbReference type="CDD" id="cd06261">
    <property type="entry name" value="TM_PBP2"/>
    <property type="match status" value="1"/>
</dbReference>
<dbReference type="Proteomes" id="UP000003947">
    <property type="component" value="Unassembled WGS sequence"/>
</dbReference>
<dbReference type="SUPFAM" id="SSF161098">
    <property type="entry name" value="MetI-like"/>
    <property type="match status" value="1"/>
</dbReference>
<keyword evidence="6 7" id="KW-0472">Membrane</keyword>
<reference evidence="9 10" key="1">
    <citation type="submission" date="2012-02" db="EMBL/GenBank/DDBJ databases">
        <title>Improved High-Quality Draft sequence of Microvirga sp. WSM3557.</title>
        <authorList>
            <consortium name="US DOE Joint Genome Institute"/>
            <person name="Lucas S."/>
            <person name="Han J."/>
            <person name="Lapidus A."/>
            <person name="Cheng J.-F."/>
            <person name="Goodwin L."/>
            <person name="Pitluck S."/>
            <person name="Peters L."/>
            <person name="Zhang X."/>
            <person name="Detter J.C."/>
            <person name="Han C."/>
            <person name="Tapia R."/>
            <person name="Land M."/>
            <person name="Hauser L."/>
            <person name="Kyrpides N."/>
            <person name="Ivanova N."/>
            <person name="Pagani I."/>
            <person name="Brau L."/>
            <person name="Yates R."/>
            <person name="O'Hara G."/>
            <person name="Rui T."/>
            <person name="Howieson J."/>
            <person name="Reeve W."/>
            <person name="Woyke T."/>
        </authorList>
    </citation>
    <scope>NUCLEOTIDE SEQUENCE [LARGE SCALE GENOMIC DNA]</scope>
    <source>
        <strain evidence="9 10">WSM3557</strain>
    </source>
</reference>
<dbReference type="HOGENOM" id="CLU_016047_0_3_5"/>
<dbReference type="InterPro" id="IPR000515">
    <property type="entry name" value="MetI-like"/>
</dbReference>
<evidence type="ECO:0000256" key="1">
    <source>
        <dbReference type="ARBA" id="ARBA00004651"/>
    </source>
</evidence>
<keyword evidence="3" id="KW-1003">Cell membrane</keyword>
<evidence type="ECO:0000256" key="5">
    <source>
        <dbReference type="ARBA" id="ARBA00022989"/>
    </source>
</evidence>
<dbReference type="PANTHER" id="PTHR43005">
    <property type="entry name" value="BLR7065 PROTEIN"/>
    <property type="match status" value="1"/>
</dbReference>
<evidence type="ECO:0000256" key="7">
    <source>
        <dbReference type="RuleBase" id="RU363032"/>
    </source>
</evidence>
<evidence type="ECO:0000256" key="6">
    <source>
        <dbReference type="ARBA" id="ARBA00023136"/>
    </source>
</evidence>
<keyword evidence="5 7" id="KW-1133">Transmembrane helix</keyword>
<protein>
    <submittedName>
        <fullName evidence="9">Permease component of ABC-type sugar transporter</fullName>
    </submittedName>
</protein>
<dbReference type="PATRIC" id="fig|864069.3.peg.2880"/>
<evidence type="ECO:0000313" key="10">
    <source>
        <dbReference type="Proteomes" id="UP000003947"/>
    </source>
</evidence>
<evidence type="ECO:0000259" key="8">
    <source>
        <dbReference type="PROSITE" id="PS50928"/>
    </source>
</evidence>
<evidence type="ECO:0000313" key="9">
    <source>
        <dbReference type="EMBL" id="EIM29015.1"/>
    </source>
</evidence>